<evidence type="ECO:0008006" key="3">
    <source>
        <dbReference type="Google" id="ProtNLM"/>
    </source>
</evidence>
<dbReference type="AlphaFoldDB" id="A0A7Y0EFL5"/>
<reference evidence="1 2" key="1">
    <citation type="submission" date="2020-06" db="EMBL/GenBank/DDBJ databases">
        <title>Complete Genome Sequence of Clostridium muelleri sp. nov. P21T, an Acid-Alcohol Producing Acetogen Isolated from Old Hay.</title>
        <authorList>
            <person name="Duncan K.E."/>
            <person name="Tanner R.S."/>
        </authorList>
    </citation>
    <scope>NUCLEOTIDE SEQUENCE [LARGE SCALE GENOMIC DNA]</scope>
    <source>
        <strain evidence="1 2">P21</strain>
    </source>
</reference>
<sequence>MKKLFYYVLIITTFLTLGMFSGCSKNTDAESKEIASRYITFFYTIDKNDLENYKIITNGFIPNDANSYNKFIKAKNSCDDKFKPLMTDSAYKDLLLTRMSYRRAKDAYENQYYCKVKNIKLEKYDEIKDRNELIYYYTIEIIQTSVVNNKKTIIRQGNQICIVKENSAWKVSLAPY</sequence>
<evidence type="ECO:0000313" key="2">
    <source>
        <dbReference type="Proteomes" id="UP000537131"/>
    </source>
</evidence>
<organism evidence="1 2">
    <name type="scientific">Clostridium muellerianum</name>
    <dbReference type="NCBI Taxonomy" id="2716538"/>
    <lineage>
        <taxon>Bacteria</taxon>
        <taxon>Bacillati</taxon>
        <taxon>Bacillota</taxon>
        <taxon>Clostridia</taxon>
        <taxon>Eubacteriales</taxon>
        <taxon>Clostridiaceae</taxon>
        <taxon>Clostridium</taxon>
    </lineage>
</organism>
<proteinExistence type="predicted"/>
<comment type="caution">
    <text evidence="1">The sequence shown here is derived from an EMBL/GenBank/DDBJ whole genome shotgun (WGS) entry which is preliminary data.</text>
</comment>
<dbReference type="Proteomes" id="UP000537131">
    <property type="component" value="Unassembled WGS sequence"/>
</dbReference>
<name>A0A7Y0EFL5_9CLOT</name>
<accession>A0A7Y0EFL5</accession>
<gene>
    <name evidence="1" type="ORF">HBE96_07395</name>
</gene>
<dbReference type="EMBL" id="JABBNI010000013">
    <property type="protein sequence ID" value="NMM62518.1"/>
    <property type="molecule type" value="Genomic_DNA"/>
</dbReference>
<evidence type="ECO:0000313" key="1">
    <source>
        <dbReference type="EMBL" id="NMM62518.1"/>
    </source>
</evidence>
<dbReference type="RefSeq" id="WP_169297118.1">
    <property type="nucleotide sequence ID" value="NZ_JABBNI010000013.1"/>
</dbReference>
<dbReference type="PROSITE" id="PS51257">
    <property type="entry name" value="PROKAR_LIPOPROTEIN"/>
    <property type="match status" value="1"/>
</dbReference>
<keyword evidence="2" id="KW-1185">Reference proteome</keyword>
<protein>
    <recommendedName>
        <fullName evidence="3">Lipoprotein</fullName>
    </recommendedName>
</protein>